<dbReference type="OrthoDB" id="9803735at2"/>
<dbReference type="Proteomes" id="UP000094291">
    <property type="component" value="Unassembled WGS sequence"/>
</dbReference>
<evidence type="ECO:0000313" key="7">
    <source>
        <dbReference type="Proteomes" id="UP000094291"/>
    </source>
</evidence>
<organism evidence="6 7">
    <name type="scientific">Terasakiispira papahanaumokuakeensis</name>
    <dbReference type="NCBI Taxonomy" id="197479"/>
    <lineage>
        <taxon>Bacteria</taxon>
        <taxon>Pseudomonadati</taxon>
        <taxon>Pseudomonadota</taxon>
        <taxon>Gammaproteobacteria</taxon>
        <taxon>Oceanospirillales</taxon>
        <taxon>Terasakiispira</taxon>
    </lineage>
</organism>
<evidence type="ECO:0000313" key="6">
    <source>
        <dbReference type="EMBL" id="ODC03304.1"/>
    </source>
</evidence>
<evidence type="ECO:0000256" key="4">
    <source>
        <dbReference type="ARBA" id="ARBA00023163"/>
    </source>
</evidence>
<dbReference type="Pfam" id="PF00126">
    <property type="entry name" value="HTH_1"/>
    <property type="match status" value="1"/>
</dbReference>
<protein>
    <submittedName>
        <fullName evidence="6">LysR family transcriptional regulator</fullName>
    </submittedName>
</protein>
<accession>A0A1E2V8J9</accession>
<dbReference type="GO" id="GO:0003700">
    <property type="term" value="F:DNA-binding transcription factor activity"/>
    <property type="evidence" value="ECO:0007669"/>
    <property type="project" value="InterPro"/>
</dbReference>
<dbReference type="PANTHER" id="PTHR30126">
    <property type="entry name" value="HTH-TYPE TRANSCRIPTIONAL REGULATOR"/>
    <property type="match status" value="1"/>
</dbReference>
<evidence type="ECO:0000259" key="5">
    <source>
        <dbReference type="PROSITE" id="PS50931"/>
    </source>
</evidence>
<comment type="similarity">
    <text evidence="1">Belongs to the LysR transcriptional regulatory family.</text>
</comment>
<dbReference type="FunFam" id="1.10.10.10:FF:000001">
    <property type="entry name" value="LysR family transcriptional regulator"/>
    <property type="match status" value="1"/>
</dbReference>
<dbReference type="Gene3D" id="1.10.10.10">
    <property type="entry name" value="Winged helix-like DNA-binding domain superfamily/Winged helix DNA-binding domain"/>
    <property type="match status" value="1"/>
</dbReference>
<keyword evidence="3" id="KW-0238">DNA-binding</keyword>
<dbReference type="AlphaFoldDB" id="A0A1E2V8J9"/>
<dbReference type="Pfam" id="PF03466">
    <property type="entry name" value="LysR_substrate"/>
    <property type="match status" value="1"/>
</dbReference>
<dbReference type="InterPro" id="IPR036390">
    <property type="entry name" value="WH_DNA-bd_sf"/>
</dbReference>
<dbReference type="InterPro" id="IPR036388">
    <property type="entry name" value="WH-like_DNA-bd_sf"/>
</dbReference>
<dbReference type="InterPro" id="IPR005119">
    <property type="entry name" value="LysR_subst-bd"/>
</dbReference>
<proteinExistence type="inferred from homology"/>
<dbReference type="CDD" id="cd05466">
    <property type="entry name" value="PBP2_LTTR_substrate"/>
    <property type="match status" value="1"/>
</dbReference>
<reference evidence="6 7" key="1">
    <citation type="submission" date="2016-08" db="EMBL/GenBank/DDBJ databases">
        <authorList>
            <person name="Seilhamer J.J."/>
        </authorList>
    </citation>
    <scope>NUCLEOTIDE SEQUENCE [LARGE SCALE GENOMIC DNA]</scope>
    <source>
        <strain evidence="6 7">PH27A</strain>
    </source>
</reference>
<keyword evidence="7" id="KW-1185">Reference proteome</keyword>
<gene>
    <name evidence="6" type="ORF">BFW38_06830</name>
</gene>
<dbReference type="InterPro" id="IPR000847">
    <property type="entry name" value="LysR_HTH_N"/>
</dbReference>
<name>A0A1E2V8J9_9GAMM</name>
<evidence type="ECO:0000256" key="1">
    <source>
        <dbReference type="ARBA" id="ARBA00009437"/>
    </source>
</evidence>
<evidence type="ECO:0000256" key="2">
    <source>
        <dbReference type="ARBA" id="ARBA00023015"/>
    </source>
</evidence>
<evidence type="ECO:0000256" key="3">
    <source>
        <dbReference type="ARBA" id="ARBA00023125"/>
    </source>
</evidence>
<sequence length="293" mass="32984">MDTQSLNAFIAVAELASFSLAAEQLYITQPAVSKRIANLEQQLNQRLFDRIGRRITLTQAGQALLPRARKILVDLEDTRRLLDNLSGDIQGPLVLATSHHIGLHRLPPLLQRFTQQFPHVKLDMRFLDSEQAYSGVVSGELELAIVTLAPVPDPSLVVVPVWVDELKFVVAHNHPLTRLGQLQMQDLTHHDAVLPGHLTFTRGIVEKAFAEQDLDLNVALSTNYMETLKMMVSIGLGWSLLPESMIDEHLATLNLQHQPITRPLGYLYHRDRTLSNAARQMIQLLDSAREVRR</sequence>
<dbReference type="PROSITE" id="PS50931">
    <property type="entry name" value="HTH_LYSR"/>
    <property type="match status" value="1"/>
</dbReference>
<comment type="caution">
    <text evidence="6">The sequence shown here is derived from an EMBL/GenBank/DDBJ whole genome shotgun (WGS) entry which is preliminary data.</text>
</comment>
<dbReference type="RefSeq" id="WP_068997720.1">
    <property type="nucleotide sequence ID" value="NZ_MDTQ01000001.1"/>
</dbReference>
<dbReference type="SUPFAM" id="SSF53850">
    <property type="entry name" value="Periplasmic binding protein-like II"/>
    <property type="match status" value="1"/>
</dbReference>
<dbReference type="STRING" id="197479.BFW38_06830"/>
<dbReference type="Gene3D" id="3.40.190.290">
    <property type="match status" value="1"/>
</dbReference>
<keyword evidence="4" id="KW-0804">Transcription</keyword>
<dbReference type="PRINTS" id="PR00039">
    <property type="entry name" value="HTHLYSR"/>
</dbReference>
<dbReference type="SUPFAM" id="SSF46785">
    <property type="entry name" value="Winged helix' DNA-binding domain"/>
    <property type="match status" value="1"/>
</dbReference>
<dbReference type="GO" id="GO:0000976">
    <property type="term" value="F:transcription cis-regulatory region binding"/>
    <property type="evidence" value="ECO:0007669"/>
    <property type="project" value="TreeGrafter"/>
</dbReference>
<dbReference type="PANTHER" id="PTHR30126:SF81">
    <property type="entry name" value="HTH-TYPE TRANSCRIPTIONAL REGULATOR ILVY"/>
    <property type="match status" value="1"/>
</dbReference>
<dbReference type="EMBL" id="MDTQ01000001">
    <property type="protein sequence ID" value="ODC03304.1"/>
    <property type="molecule type" value="Genomic_DNA"/>
</dbReference>
<feature type="domain" description="HTH lysR-type" evidence="5">
    <location>
        <begin position="1"/>
        <end position="58"/>
    </location>
</feature>
<keyword evidence="2" id="KW-0805">Transcription regulation</keyword>